<feature type="region of interest" description="Disordered" evidence="1">
    <location>
        <begin position="46"/>
        <end position="70"/>
    </location>
</feature>
<accession>A0AAD4M489</accession>
<evidence type="ECO:0000256" key="2">
    <source>
        <dbReference type="SAM" id="SignalP"/>
    </source>
</evidence>
<reference evidence="3" key="1">
    <citation type="journal article" date="2022" name="New Phytol.">
        <title>Evolutionary transition to the ectomycorrhizal habit in the genomes of a hyperdiverse lineage of mushroom-forming fungi.</title>
        <authorList>
            <person name="Looney B."/>
            <person name="Miyauchi S."/>
            <person name="Morin E."/>
            <person name="Drula E."/>
            <person name="Courty P.E."/>
            <person name="Kohler A."/>
            <person name="Kuo A."/>
            <person name="LaButti K."/>
            <person name="Pangilinan J."/>
            <person name="Lipzen A."/>
            <person name="Riley R."/>
            <person name="Andreopoulos W."/>
            <person name="He G."/>
            <person name="Johnson J."/>
            <person name="Nolan M."/>
            <person name="Tritt A."/>
            <person name="Barry K.W."/>
            <person name="Grigoriev I.V."/>
            <person name="Nagy L.G."/>
            <person name="Hibbett D."/>
            <person name="Henrissat B."/>
            <person name="Matheny P.B."/>
            <person name="Labbe J."/>
            <person name="Martin F.M."/>
        </authorList>
    </citation>
    <scope>NUCLEOTIDE SEQUENCE</scope>
    <source>
        <strain evidence="3">BPL690</strain>
    </source>
</reference>
<name>A0AAD4M489_9AGAM</name>
<dbReference type="EMBL" id="WTXG01000017">
    <property type="protein sequence ID" value="KAI0300654.1"/>
    <property type="molecule type" value="Genomic_DNA"/>
</dbReference>
<keyword evidence="4" id="KW-1185">Reference proteome</keyword>
<proteinExistence type="predicted"/>
<feature type="compositionally biased region" description="Acidic residues" evidence="1">
    <location>
        <begin position="57"/>
        <end position="70"/>
    </location>
</feature>
<evidence type="ECO:0000256" key="1">
    <source>
        <dbReference type="SAM" id="MobiDB-lite"/>
    </source>
</evidence>
<dbReference type="Proteomes" id="UP001203297">
    <property type="component" value="Unassembled WGS sequence"/>
</dbReference>
<evidence type="ECO:0000313" key="3">
    <source>
        <dbReference type="EMBL" id="KAI0300654.1"/>
    </source>
</evidence>
<protein>
    <submittedName>
        <fullName evidence="3">Uncharacterized protein</fullName>
    </submittedName>
</protein>
<feature type="signal peptide" evidence="2">
    <location>
        <begin position="1"/>
        <end position="18"/>
    </location>
</feature>
<feature type="non-terminal residue" evidence="3">
    <location>
        <position position="1"/>
    </location>
</feature>
<sequence>EVRLFIHFLFILFFKVVGRICKPLQKNKKKKLKRRWPWQSVANSWRWPLNPAADGGSDGDDDGDGDGETG</sequence>
<comment type="caution">
    <text evidence="3">The sequence shown here is derived from an EMBL/GenBank/DDBJ whole genome shotgun (WGS) entry which is preliminary data.</text>
</comment>
<organism evidence="3 4">
    <name type="scientific">Multifurca ochricompacta</name>
    <dbReference type="NCBI Taxonomy" id="376703"/>
    <lineage>
        <taxon>Eukaryota</taxon>
        <taxon>Fungi</taxon>
        <taxon>Dikarya</taxon>
        <taxon>Basidiomycota</taxon>
        <taxon>Agaricomycotina</taxon>
        <taxon>Agaricomycetes</taxon>
        <taxon>Russulales</taxon>
        <taxon>Russulaceae</taxon>
        <taxon>Multifurca</taxon>
    </lineage>
</organism>
<gene>
    <name evidence="3" type="ORF">B0F90DRAFT_1722074</name>
</gene>
<keyword evidence="2" id="KW-0732">Signal</keyword>
<evidence type="ECO:0000313" key="4">
    <source>
        <dbReference type="Proteomes" id="UP001203297"/>
    </source>
</evidence>
<dbReference type="AlphaFoldDB" id="A0AAD4M489"/>
<feature type="chain" id="PRO_5041904608" evidence="2">
    <location>
        <begin position="19"/>
        <end position="70"/>
    </location>
</feature>